<evidence type="ECO:0000256" key="5">
    <source>
        <dbReference type="ARBA" id="ARBA00023002"/>
    </source>
</evidence>
<dbReference type="InterPro" id="IPR020843">
    <property type="entry name" value="ER"/>
</dbReference>
<dbReference type="OrthoDB" id="5363962at2759"/>
<protein>
    <recommendedName>
        <fullName evidence="8">Enoyl reductase (ER) domain-containing protein</fullName>
    </recommendedName>
</protein>
<evidence type="ECO:0000256" key="2">
    <source>
        <dbReference type="ARBA" id="ARBA00008072"/>
    </source>
</evidence>
<evidence type="ECO:0000313" key="10">
    <source>
        <dbReference type="Proteomes" id="UP000288859"/>
    </source>
</evidence>
<feature type="domain" description="Enoyl reductase (ER)" evidence="8">
    <location>
        <begin position="14"/>
        <end position="393"/>
    </location>
</feature>
<dbReference type="GO" id="GO:0003939">
    <property type="term" value="F:L-iditol 2-dehydrogenase (NAD+) activity"/>
    <property type="evidence" value="ECO:0007669"/>
    <property type="project" value="TreeGrafter"/>
</dbReference>
<dbReference type="PANTHER" id="PTHR43161">
    <property type="entry name" value="SORBITOL DEHYDROGENASE"/>
    <property type="match status" value="1"/>
</dbReference>
<dbReference type="VEuPathDB" id="FungiDB:PV10_01072"/>
<keyword evidence="3" id="KW-0479">Metal-binding</keyword>
<dbReference type="SMART" id="SM00829">
    <property type="entry name" value="PKS_ER"/>
    <property type="match status" value="1"/>
</dbReference>
<dbReference type="Gene3D" id="3.90.180.10">
    <property type="entry name" value="Medium-chain alcohol dehydrogenases, catalytic domain"/>
    <property type="match status" value="1"/>
</dbReference>
<evidence type="ECO:0000259" key="8">
    <source>
        <dbReference type="SMART" id="SM00829"/>
    </source>
</evidence>
<evidence type="ECO:0000256" key="1">
    <source>
        <dbReference type="ARBA" id="ARBA00001947"/>
    </source>
</evidence>
<evidence type="ECO:0000256" key="7">
    <source>
        <dbReference type="SAM" id="MobiDB-lite"/>
    </source>
</evidence>
<name>A0A438N8I6_EXOME</name>
<feature type="compositionally biased region" description="Polar residues" evidence="7">
    <location>
        <begin position="78"/>
        <end position="89"/>
    </location>
</feature>
<dbReference type="GO" id="GO:0046872">
    <property type="term" value="F:metal ion binding"/>
    <property type="evidence" value="ECO:0007669"/>
    <property type="project" value="UniProtKB-KW"/>
</dbReference>
<dbReference type="AlphaFoldDB" id="A0A438N8I6"/>
<evidence type="ECO:0000313" key="9">
    <source>
        <dbReference type="EMBL" id="RVX72045.1"/>
    </source>
</evidence>
<dbReference type="InterPro" id="IPR008030">
    <property type="entry name" value="NmrA-like"/>
</dbReference>
<dbReference type="Gene3D" id="3.90.25.10">
    <property type="entry name" value="UDP-galactose 4-epimerase, domain 1"/>
    <property type="match status" value="1"/>
</dbReference>
<proteinExistence type="inferred from homology"/>
<dbReference type="GO" id="GO:0006062">
    <property type="term" value="P:sorbitol catabolic process"/>
    <property type="evidence" value="ECO:0007669"/>
    <property type="project" value="TreeGrafter"/>
</dbReference>
<comment type="caution">
    <text evidence="9">The sequence shown here is derived from an EMBL/GenBank/DDBJ whole genome shotgun (WGS) entry which is preliminary data.</text>
</comment>
<sequence length="678" mass="72149">MSTATPVEALVLHGPKDLKLETRPQPSPQPGHVQIAIKATGLCGSDLHYYTHGRNGNFVLQAPLVLGHEASGVVTALPPSQDSNPNTDNPGPRLKVGDRVALEVGFPCRTCTICTTGRYNLCPKLSFRSSAKTFPHADGTLQTITTQPEAMCHKLPDHVSFEQGALVEPLAVTLHALNRSQAAGSGPGVPLVGSTALVLGAGAVGMLTAAALSVAGVSNIVIADIDAPRLKIAASLAGGRFKLKTQLLPRKPAAATIEETFSDAQNLATELSQKAGQDAGFDRVFECTGVPSCVQIGIFATASGGKLLLVGMGNPTQTLPLGAAALREVDIIGVFRYANCYPAAIALFASGQLDGVAEDLVTHRVPLSNGEKAFRLAANQVTGATGKQGKSVVQALLALPPPFDHQILALTRKSTSPAAKALATHPKVTIIEGDLENAGEIFTQAGGVDSIWGVFLMTLPSMKKGPENIETRQGNKLIDAAIAHGVRHLVLSSVDRGGSEKSEVDSTDIPHFVSKFNIEKHLIDKVRETQTTYTILRPVAFMDNLTPTFGGRMFAAMWESMGTKPLQLISTKDIGVFAAQALAAPETDEYKNTAISLAGDELTQAQANEVFWKVLGRPMPRSYGFMATLLQRAIPELGTMFRWFVSTGYGADITHDRLLYTGLHDFESWLREESGFKR</sequence>
<dbReference type="Gene3D" id="3.40.50.720">
    <property type="entry name" value="NAD(P)-binding Rossmann-like Domain"/>
    <property type="match status" value="2"/>
</dbReference>
<dbReference type="Pfam" id="PF08240">
    <property type="entry name" value="ADH_N"/>
    <property type="match status" value="1"/>
</dbReference>
<feature type="region of interest" description="Disordered" evidence="7">
    <location>
        <begin position="75"/>
        <end position="94"/>
    </location>
</feature>
<evidence type="ECO:0000256" key="3">
    <source>
        <dbReference type="ARBA" id="ARBA00022723"/>
    </source>
</evidence>
<dbReference type="Pfam" id="PF05368">
    <property type="entry name" value="NmrA"/>
    <property type="match status" value="1"/>
</dbReference>
<evidence type="ECO:0000256" key="4">
    <source>
        <dbReference type="ARBA" id="ARBA00022833"/>
    </source>
</evidence>
<gene>
    <name evidence="9" type="ORF">B0A52_04643</name>
</gene>
<accession>A0A438N8I6</accession>
<dbReference type="CDD" id="cd05285">
    <property type="entry name" value="sorbitol_DH"/>
    <property type="match status" value="1"/>
</dbReference>
<comment type="similarity">
    <text evidence="2">Belongs to the zinc-containing alcohol dehydrogenase family.</text>
</comment>
<dbReference type="PANTHER" id="PTHR43161:SF25">
    <property type="entry name" value="ALCOHOL DEHYDROGENASE, PUTATIVE (AFU_ORTHOLOGUE AFUA_1G14390)-RELATED"/>
    <property type="match status" value="1"/>
</dbReference>
<dbReference type="Proteomes" id="UP000288859">
    <property type="component" value="Unassembled WGS sequence"/>
</dbReference>
<comment type="cofactor">
    <cofactor evidence="1">
        <name>Zn(2+)</name>
        <dbReference type="ChEBI" id="CHEBI:29105"/>
    </cofactor>
</comment>
<dbReference type="EMBL" id="NAJM01000014">
    <property type="protein sequence ID" value="RVX72045.1"/>
    <property type="molecule type" value="Genomic_DNA"/>
</dbReference>
<keyword evidence="4" id="KW-0862">Zinc</keyword>
<dbReference type="SUPFAM" id="SSF50129">
    <property type="entry name" value="GroES-like"/>
    <property type="match status" value="1"/>
</dbReference>
<dbReference type="InterPro" id="IPR045306">
    <property type="entry name" value="SDH-like"/>
</dbReference>
<organism evidence="9 10">
    <name type="scientific">Exophiala mesophila</name>
    <name type="common">Black yeast-like fungus</name>
    <dbReference type="NCBI Taxonomy" id="212818"/>
    <lineage>
        <taxon>Eukaryota</taxon>
        <taxon>Fungi</taxon>
        <taxon>Dikarya</taxon>
        <taxon>Ascomycota</taxon>
        <taxon>Pezizomycotina</taxon>
        <taxon>Eurotiomycetes</taxon>
        <taxon>Chaetothyriomycetidae</taxon>
        <taxon>Chaetothyriales</taxon>
        <taxon>Herpotrichiellaceae</taxon>
        <taxon>Exophiala</taxon>
    </lineage>
</organism>
<keyword evidence="5" id="KW-0560">Oxidoreductase</keyword>
<dbReference type="SUPFAM" id="SSF51735">
    <property type="entry name" value="NAD(P)-binding Rossmann-fold domains"/>
    <property type="match status" value="2"/>
</dbReference>
<dbReference type="InterPro" id="IPR036291">
    <property type="entry name" value="NAD(P)-bd_dom_sf"/>
</dbReference>
<keyword evidence="6" id="KW-0520">NAD</keyword>
<dbReference type="InterPro" id="IPR011032">
    <property type="entry name" value="GroES-like_sf"/>
</dbReference>
<dbReference type="Pfam" id="PF00107">
    <property type="entry name" value="ADH_zinc_N"/>
    <property type="match status" value="1"/>
</dbReference>
<dbReference type="InterPro" id="IPR013149">
    <property type="entry name" value="ADH-like_C"/>
</dbReference>
<reference evidence="9 10" key="1">
    <citation type="submission" date="2017-03" db="EMBL/GenBank/DDBJ databases">
        <title>Genomes of endolithic fungi from Antarctica.</title>
        <authorList>
            <person name="Coleine C."/>
            <person name="Masonjones S."/>
            <person name="Stajich J.E."/>
        </authorList>
    </citation>
    <scope>NUCLEOTIDE SEQUENCE [LARGE SCALE GENOMIC DNA]</scope>
    <source>
        <strain evidence="9 10">CCFEE 6314</strain>
    </source>
</reference>
<dbReference type="InterPro" id="IPR013154">
    <property type="entry name" value="ADH-like_N"/>
</dbReference>
<evidence type="ECO:0000256" key="6">
    <source>
        <dbReference type="ARBA" id="ARBA00023027"/>
    </source>
</evidence>
<dbReference type="VEuPathDB" id="FungiDB:PV10_01070"/>